<dbReference type="SUPFAM" id="SSF56672">
    <property type="entry name" value="DNA/RNA polymerases"/>
    <property type="match status" value="1"/>
</dbReference>
<keyword evidence="3" id="KW-1185">Reference proteome</keyword>
<dbReference type="Gene3D" id="3.30.70.270">
    <property type="match status" value="1"/>
</dbReference>
<reference evidence="2" key="1">
    <citation type="journal article" date="2022" name="Int. J. Mol. Sci.">
        <title>Draft Genome of Tanacetum Coccineum: Genomic Comparison of Closely Related Tanacetum-Family Plants.</title>
        <authorList>
            <person name="Yamashiro T."/>
            <person name="Shiraishi A."/>
            <person name="Nakayama K."/>
            <person name="Satake H."/>
        </authorList>
    </citation>
    <scope>NUCLEOTIDE SEQUENCE</scope>
</reference>
<feature type="domain" description="Reverse transcriptase/retrotransposon-derived protein RNase H-like" evidence="1">
    <location>
        <begin position="114"/>
        <end position="208"/>
    </location>
</feature>
<reference evidence="2" key="2">
    <citation type="submission" date="2022-01" db="EMBL/GenBank/DDBJ databases">
        <authorList>
            <person name="Yamashiro T."/>
            <person name="Shiraishi A."/>
            <person name="Satake H."/>
            <person name="Nakayama K."/>
        </authorList>
    </citation>
    <scope>NUCLEOTIDE SEQUENCE</scope>
</reference>
<dbReference type="PANTHER" id="PTHR34072">
    <property type="entry name" value="ENZYMATIC POLYPROTEIN-RELATED"/>
    <property type="match status" value="1"/>
</dbReference>
<gene>
    <name evidence="2" type="ORF">Tco_1028447</name>
</gene>
<dbReference type="InterPro" id="IPR043502">
    <property type="entry name" value="DNA/RNA_pol_sf"/>
</dbReference>
<dbReference type="Pfam" id="PF17919">
    <property type="entry name" value="RT_RNaseH_2"/>
    <property type="match status" value="1"/>
</dbReference>
<organism evidence="2 3">
    <name type="scientific">Tanacetum coccineum</name>
    <dbReference type="NCBI Taxonomy" id="301880"/>
    <lineage>
        <taxon>Eukaryota</taxon>
        <taxon>Viridiplantae</taxon>
        <taxon>Streptophyta</taxon>
        <taxon>Embryophyta</taxon>
        <taxon>Tracheophyta</taxon>
        <taxon>Spermatophyta</taxon>
        <taxon>Magnoliopsida</taxon>
        <taxon>eudicotyledons</taxon>
        <taxon>Gunneridae</taxon>
        <taxon>Pentapetalae</taxon>
        <taxon>asterids</taxon>
        <taxon>campanulids</taxon>
        <taxon>Asterales</taxon>
        <taxon>Asteraceae</taxon>
        <taxon>Asteroideae</taxon>
        <taxon>Anthemideae</taxon>
        <taxon>Anthemidinae</taxon>
        <taxon>Tanacetum</taxon>
    </lineage>
</organism>
<dbReference type="Proteomes" id="UP001151760">
    <property type="component" value="Unassembled WGS sequence"/>
</dbReference>
<dbReference type="CDD" id="cd09274">
    <property type="entry name" value="RNase_HI_RT_Ty3"/>
    <property type="match status" value="1"/>
</dbReference>
<proteinExistence type="predicted"/>
<dbReference type="InterPro" id="IPR041577">
    <property type="entry name" value="RT_RNaseH_2"/>
</dbReference>
<evidence type="ECO:0000259" key="1">
    <source>
        <dbReference type="Pfam" id="PF17919"/>
    </source>
</evidence>
<dbReference type="PANTHER" id="PTHR34072:SF55">
    <property type="entry name" value="DNA_RNA POLYMERASES SUPERFAMILY PROTEIN"/>
    <property type="match status" value="1"/>
</dbReference>
<evidence type="ECO:0000313" key="2">
    <source>
        <dbReference type="EMBL" id="GJT69161.1"/>
    </source>
</evidence>
<dbReference type="InterPro" id="IPR043128">
    <property type="entry name" value="Rev_trsase/Diguanyl_cyclase"/>
</dbReference>
<sequence>MPLQIYHEQELKFQVISNNSNNNVSDSLDSWTSGTTSCLGLPFKRLSGTCCVKRWGTRESYKKVQAVLNWPLPRDSKKVHGFLRLTGYYRRFVKGYGLIAKPLTDLTKKNGFMWNEEAQSAFEKLKLALTTVPVLQLLNFHEPFMVECDASSTGVGAILLQSEYPIAFFSTGLLFSSRLKSTYDQELLALVLALQKWRHYLLGRQFFVKTDHFNLKHLFAQRVTTNEQQRLLMKLLPFDFTIIYKAGKENQGADALSRRPQHGKIPQHARVWSSPYRLVDFIEVSLSRFCIAIHGDEAGIDIRGCHTNGVWASIVGSIFHLHSSGIVPLNSIRFKIISPGKNKDCFIQQRIANGSWFWDWSRPINVGRTKAEFDALISDVASLEPGELVDFDTCIWSLSHDDKFSVNSVRKHIDELSLPSLCPSSMFPSFSSCGEWDLWFQSWHASKEKKDFA</sequence>
<comment type="caution">
    <text evidence="2">The sequence shown here is derived from an EMBL/GenBank/DDBJ whole genome shotgun (WGS) entry which is preliminary data.</text>
</comment>
<dbReference type="EMBL" id="BQNB010017963">
    <property type="protein sequence ID" value="GJT69161.1"/>
    <property type="molecule type" value="Genomic_DNA"/>
</dbReference>
<evidence type="ECO:0000313" key="3">
    <source>
        <dbReference type="Proteomes" id="UP001151760"/>
    </source>
</evidence>
<name>A0ABQ5G0V2_9ASTR</name>
<accession>A0ABQ5G0V2</accession>
<protein>
    <recommendedName>
        <fullName evidence="1">Reverse transcriptase/retrotransposon-derived protein RNase H-like domain-containing protein</fullName>
    </recommendedName>
</protein>